<proteinExistence type="predicted"/>
<dbReference type="EMBL" id="MKQR01000007">
    <property type="protein sequence ID" value="OLR94712.1"/>
    <property type="molecule type" value="Genomic_DNA"/>
</dbReference>
<dbReference type="Gene3D" id="3.40.50.920">
    <property type="match status" value="1"/>
</dbReference>
<dbReference type="InterPro" id="IPR051157">
    <property type="entry name" value="PDH/Transketolase"/>
</dbReference>
<dbReference type="GO" id="GO:0000287">
    <property type="term" value="F:magnesium ion binding"/>
    <property type="evidence" value="ECO:0007669"/>
    <property type="project" value="UniProtKB-ARBA"/>
</dbReference>
<dbReference type="InterPro" id="IPR009014">
    <property type="entry name" value="Transketo_C/PFOR_II"/>
</dbReference>
<dbReference type="Proteomes" id="UP000186040">
    <property type="component" value="Unassembled WGS sequence"/>
</dbReference>
<dbReference type="SMART" id="SM00861">
    <property type="entry name" value="Transket_pyr"/>
    <property type="match status" value="1"/>
</dbReference>
<comment type="caution">
    <text evidence="2">The sequence shown here is derived from an EMBL/GenBank/DDBJ whole genome shotgun (WGS) entry which is preliminary data.</text>
</comment>
<dbReference type="SUPFAM" id="SSF52922">
    <property type="entry name" value="TK C-terminal domain-like"/>
    <property type="match status" value="1"/>
</dbReference>
<feature type="domain" description="Transketolase-like pyrimidine-binding" evidence="1">
    <location>
        <begin position="1"/>
        <end position="162"/>
    </location>
</feature>
<keyword evidence="3" id="KW-1185">Reference proteome</keyword>
<dbReference type="PANTHER" id="PTHR43825:SF1">
    <property type="entry name" value="TRANSKETOLASE-LIKE PYRIMIDINE-BINDING DOMAIN-CONTAINING PROTEIN"/>
    <property type="match status" value="1"/>
</dbReference>
<protein>
    <submittedName>
        <fullName evidence="2">Transketolase</fullName>
    </submittedName>
</protein>
<dbReference type="SUPFAM" id="SSF52518">
    <property type="entry name" value="Thiamin diphosphate-binding fold (THDP-binding)"/>
    <property type="match status" value="1"/>
</dbReference>
<dbReference type="InterPro" id="IPR029061">
    <property type="entry name" value="THDP-binding"/>
</dbReference>
<sequence length="295" mass="31131">MREEFVRVTTEAIEQDERVALVIAAISADRFTSALARHPDRVVDVGIREQAMVGVAAGLALTGHRAVVHTYVPFLIERPYEQVKLDFGHQGVHPVLVSIGASYDEPSTGRTHQAPADVALVDALPGYTIHVPGHAAEVEPLLRAALASDEPVYLRLSQRQNSAPMPATGGLVPVRHGSLGVVVAVGPVLDQVLAATEGLDVAVLYTATARPFDAAGLRAAVDSAAPNVVVVEPYLRDTSAGVVAAALRDLPHRQLGLGVRRDAEVHAYGTVEEHDAVHGLDPAGIREAVRGFLGA</sequence>
<dbReference type="AlphaFoldDB" id="A0A1Q9LRR3"/>
<evidence type="ECO:0000313" key="2">
    <source>
        <dbReference type="EMBL" id="OLR94712.1"/>
    </source>
</evidence>
<evidence type="ECO:0000313" key="3">
    <source>
        <dbReference type="Proteomes" id="UP000186040"/>
    </source>
</evidence>
<accession>A0A1Q9LRR3</accession>
<dbReference type="InterPro" id="IPR005475">
    <property type="entry name" value="Transketolase-like_Pyr-bd"/>
</dbReference>
<evidence type="ECO:0000259" key="1">
    <source>
        <dbReference type="SMART" id="SM00861"/>
    </source>
</evidence>
<dbReference type="STRING" id="1193682.BJP25_10640"/>
<gene>
    <name evidence="2" type="ORF">BJP25_10640</name>
</gene>
<dbReference type="Gene3D" id="3.40.50.970">
    <property type="match status" value="1"/>
</dbReference>
<dbReference type="CDD" id="cd07033">
    <property type="entry name" value="TPP_PYR_DXS_TK_like"/>
    <property type="match status" value="1"/>
</dbReference>
<name>A0A1Q9LRR3_9PSEU</name>
<dbReference type="Pfam" id="PF02779">
    <property type="entry name" value="Transket_pyr"/>
    <property type="match status" value="1"/>
</dbReference>
<dbReference type="PANTHER" id="PTHR43825">
    <property type="entry name" value="PYRUVATE DEHYDROGENASE E1 COMPONENT"/>
    <property type="match status" value="1"/>
</dbReference>
<organism evidence="2 3">
    <name type="scientific">Actinokineospora bangkokensis</name>
    <dbReference type="NCBI Taxonomy" id="1193682"/>
    <lineage>
        <taxon>Bacteria</taxon>
        <taxon>Bacillati</taxon>
        <taxon>Actinomycetota</taxon>
        <taxon>Actinomycetes</taxon>
        <taxon>Pseudonocardiales</taxon>
        <taxon>Pseudonocardiaceae</taxon>
        <taxon>Actinokineospora</taxon>
    </lineage>
</organism>
<reference evidence="2 3" key="1">
    <citation type="submission" date="2016-10" db="EMBL/GenBank/DDBJ databases">
        <title>The Draft Genome Sequence of Actinokineospora bangkokensis 44EHWT reveals the biosynthetic pathway of antifungal compounds Thailandins with unusual extender unit butylmalonyl-CoA.</title>
        <authorList>
            <person name="Greule A."/>
            <person name="Intra B."/>
            <person name="Flemming S."/>
            <person name="Rommel M.G."/>
            <person name="Panbangred W."/>
            <person name="Bechthold A."/>
        </authorList>
    </citation>
    <scope>NUCLEOTIDE SEQUENCE [LARGE SCALE GENOMIC DNA]</scope>
    <source>
        <strain evidence="2 3">44EHW</strain>
    </source>
</reference>